<dbReference type="InterPro" id="IPR049945">
    <property type="entry name" value="AAA_22"/>
</dbReference>
<evidence type="ECO:0000256" key="3">
    <source>
        <dbReference type="ARBA" id="ARBA00023163"/>
    </source>
</evidence>
<dbReference type="Gene3D" id="1.25.40.10">
    <property type="entry name" value="Tetratricopeptide repeat domain"/>
    <property type="match status" value="1"/>
</dbReference>
<keyword evidence="2" id="KW-0238">DNA-binding</keyword>
<dbReference type="InterPro" id="IPR059106">
    <property type="entry name" value="WHD_MalT"/>
</dbReference>
<dbReference type="PANTHER" id="PTHR44688">
    <property type="entry name" value="DNA-BINDING TRANSCRIPTIONAL ACTIVATOR DEVR_DOSR"/>
    <property type="match status" value="1"/>
</dbReference>
<dbReference type="PROSITE" id="PS50043">
    <property type="entry name" value="HTH_LUXR_2"/>
    <property type="match status" value="1"/>
</dbReference>
<dbReference type="EMBL" id="CP117268">
    <property type="protein sequence ID" value="WFS24865.1"/>
    <property type="molecule type" value="Genomic_DNA"/>
</dbReference>
<dbReference type="Gene3D" id="1.10.10.10">
    <property type="entry name" value="Winged helix-like DNA-binding domain superfamily/Winged helix DNA-binding domain"/>
    <property type="match status" value="1"/>
</dbReference>
<dbReference type="RefSeq" id="WP_161991000.1">
    <property type="nucleotide sequence ID" value="NZ_CP117268.1"/>
</dbReference>
<evidence type="ECO:0000313" key="5">
    <source>
        <dbReference type="EMBL" id="WFS24865.1"/>
    </source>
</evidence>
<evidence type="ECO:0000313" key="6">
    <source>
        <dbReference type="Proteomes" id="UP000318939"/>
    </source>
</evidence>
<dbReference type="CDD" id="cd06170">
    <property type="entry name" value="LuxR_C_like"/>
    <property type="match status" value="1"/>
</dbReference>
<geneLocation type="plasmid" evidence="5 6">
    <name>unnamed1</name>
</geneLocation>
<evidence type="ECO:0000259" key="4">
    <source>
        <dbReference type="PROSITE" id="PS50043"/>
    </source>
</evidence>
<dbReference type="InterPro" id="IPR016032">
    <property type="entry name" value="Sig_transdc_resp-reg_C-effctor"/>
</dbReference>
<dbReference type="SUPFAM" id="SSF46894">
    <property type="entry name" value="C-terminal effector domain of the bipartite response regulators"/>
    <property type="match status" value="1"/>
</dbReference>
<evidence type="ECO:0000256" key="1">
    <source>
        <dbReference type="ARBA" id="ARBA00023015"/>
    </source>
</evidence>
<keyword evidence="6" id="KW-1185">Reference proteome</keyword>
<keyword evidence="1" id="KW-0805">Transcription regulation</keyword>
<dbReference type="InterPro" id="IPR011990">
    <property type="entry name" value="TPR-like_helical_dom_sf"/>
</dbReference>
<dbReference type="Pfam" id="PF25873">
    <property type="entry name" value="WHD_MalT"/>
    <property type="match status" value="1"/>
</dbReference>
<protein>
    <submittedName>
        <fullName evidence="5">LuxR C-terminal-related transcriptional regulator</fullName>
    </submittedName>
</protein>
<accession>A0ABY8IPI5</accession>
<dbReference type="SUPFAM" id="SSF52540">
    <property type="entry name" value="P-loop containing nucleoside triphosphate hydrolases"/>
    <property type="match status" value="1"/>
</dbReference>
<gene>
    <name evidence="5" type="ORF">PR018_21425</name>
</gene>
<feature type="domain" description="HTH luxR-type" evidence="4">
    <location>
        <begin position="790"/>
        <end position="853"/>
    </location>
</feature>
<organism evidence="5 6">
    <name type="scientific">Rhizobium rhododendri</name>
    <dbReference type="NCBI Taxonomy" id="2506430"/>
    <lineage>
        <taxon>Bacteria</taxon>
        <taxon>Pseudomonadati</taxon>
        <taxon>Pseudomonadota</taxon>
        <taxon>Alphaproteobacteria</taxon>
        <taxon>Hyphomicrobiales</taxon>
        <taxon>Rhizobiaceae</taxon>
        <taxon>Rhizobium/Agrobacterium group</taxon>
        <taxon>Rhizobium</taxon>
    </lineage>
</organism>
<dbReference type="SUPFAM" id="SSF48452">
    <property type="entry name" value="TPR-like"/>
    <property type="match status" value="1"/>
</dbReference>
<dbReference type="InterPro" id="IPR036388">
    <property type="entry name" value="WH-like_DNA-bd_sf"/>
</dbReference>
<dbReference type="PANTHER" id="PTHR44688:SF16">
    <property type="entry name" value="DNA-BINDING TRANSCRIPTIONAL ACTIVATOR DEVR_DOSR"/>
    <property type="match status" value="1"/>
</dbReference>
<name>A0ABY8IPI5_9HYPH</name>
<dbReference type="SMART" id="SM00421">
    <property type="entry name" value="HTH_LUXR"/>
    <property type="match status" value="1"/>
</dbReference>
<reference evidence="5 6" key="2">
    <citation type="journal article" date="2023" name="MicrobiologyOpen">
        <title>Genomics of the tumorigenes clade of the family Rhizobiaceae and description of Rhizobium rhododendri sp. nov.</title>
        <authorList>
            <person name="Kuzmanovic N."/>
            <person name="diCenzo G.C."/>
            <person name="Bunk B."/>
            <person name="Sproeer C."/>
            <person name="Fruehling A."/>
            <person name="Neumann-Schaal M."/>
            <person name="Overmann J."/>
            <person name="Smalla K."/>
        </authorList>
    </citation>
    <scope>NUCLEOTIDE SEQUENCE [LARGE SCALE GENOMIC DNA]</scope>
    <source>
        <strain evidence="6">rho-6.2</strain>
        <plasmid evidence="5 6">unnamed1</plasmid>
    </source>
</reference>
<dbReference type="InterPro" id="IPR027417">
    <property type="entry name" value="P-loop_NTPase"/>
</dbReference>
<dbReference type="Pfam" id="PF13401">
    <property type="entry name" value="AAA_22"/>
    <property type="match status" value="1"/>
</dbReference>
<dbReference type="Gene3D" id="3.40.50.300">
    <property type="entry name" value="P-loop containing nucleotide triphosphate hydrolases"/>
    <property type="match status" value="1"/>
</dbReference>
<proteinExistence type="predicted"/>
<keyword evidence="5" id="KW-0614">Plasmid</keyword>
<evidence type="ECO:0000256" key="2">
    <source>
        <dbReference type="ARBA" id="ARBA00023125"/>
    </source>
</evidence>
<dbReference type="PROSITE" id="PS00622">
    <property type="entry name" value="HTH_LUXR_1"/>
    <property type="match status" value="1"/>
</dbReference>
<keyword evidence="3" id="KW-0804">Transcription</keyword>
<dbReference type="PRINTS" id="PR00038">
    <property type="entry name" value="HTHLUXR"/>
</dbReference>
<reference evidence="5 6" key="1">
    <citation type="journal article" date="2019" name="Phytopathology">
        <title>A Novel Group of Rhizobium tumorigenes-Like Agrobacteria Associated with Crown Gall Disease of Rhododendron and Blueberry.</title>
        <authorList>
            <person name="Kuzmanovic N."/>
            <person name="Behrens P."/>
            <person name="Idczak E."/>
            <person name="Wagner S."/>
            <person name="Gotz M."/>
            <person name="Sproer C."/>
            <person name="Bunk B."/>
            <person name="Overmann J."/>
            <person name="Smalla K."/>
        </authorList>
    </citation>
    <scope>NUCLEOTIDE SEQUENCE [LARGE SCALE GENOMIC DNA]</scope>
    <source>
        <strain evidence="6">rho-6.2</strain>
    </source>
</reference>
<dbReference type="Pfam" id="PF00196">
    <property type="entry name" value="GerE"/>
    <property type="match status" value="1"/>
</dbReference>
<dbReference type="Proteomes" id="UP000318939">
    <property type="component" value="Plasmid unnamed1"/>
</dbReference>
<dbReference type="InterPro" id="IPR000792">
    <property type="entry name" value="Tscrpt_reg_LuxR_C"/>
</dbReference>
<sequence>MIDRPRLTHLAQLLVTHRLAVVHAPAGSGKTTLLAQWHQSLTESGFSTVWYSAGEDDRDPLSFAEGLFQSVEQASGGTAEHKPSTDRADVLRRLTAVVAERTAEQPLALFIDDYHLAEGGDGGEAINTLLAARLPNLTVVLASRNRPSIPVGRYRANGEMIDIPVEDLQFSEGETESFFRMASKVALTADESRQMHAHTEGWAVGLRLAALVIGRAAGNFVASAPSGSHRAFADYFLEEVIAGLPSEVCEFLARTSLLDTLNAELCNAVTGRDDGDQMLSFLEQGQLFVVALPGTLRWYKYHHLFQEFLQTRLYAEDRPAVEGIHARAAQWFIDNGSPVDAVRHAFLARRSNWAAELIEAYCLYDYLSHGRFDTYSRWMQQLPRDAREERPLLLFLQVWRSINMCRFLQAEQTLQTIEVAAADPDSPVSVIAARTGLDIGGRLHLMRALVGAYGGDLAAADFHVSQLVGRELDRLAFGQVDLDSIHSYIAFNLGNLELAERLTWRANGVYDDMACHWGGIHSRCIAAMSYIARGLFQEARHVVTEALAIAEQNFGERSYMVALPSALLGLIVYNDNDLEEAERLWRRAIPSEKATDVSGLSERILIATTGLARLLDVTGRAEEGTALLVRSSRKAYEAEDFRLEFQLCVERADRAFRLSSPAEGRREWERLSLQLPEARNRFPSSAWQIWDPFRILEARILREAGQTDAATEKLLALAERARAEGRLLTALQAEALAQQMAPRGTATIAKQNVATGNVTGAWRVLCDFVAPDAATSGFAAKRKTPPSSRSRDTVIDLTQREMEVLKLMRWGHSNSEIAIKLDINLNTVKSHAKSIFAKLGVKNRMQAVLTILD</sequence>